<feature type="domain" description="SLH" evidence="2">
    <location>
        <begin position="87"/>
        <end position="141"/>
    </location>
</feature>
<feature type="domain" description="SLH" evidence="2">
    <location>
        <begin position="143"/>
        <end position="198"/>
    </location>
</feature>
<comment type="caution">
    <text evidence="3">The sequence shown here is derived from an EMBL/GenBank/DDBJ whole genome shotgun (WGS) entry which is preliminary data.</text>
</comment>
<dbReference type="PANTHER" id="PTHR43308">
    <property type="entry name" value="OUTER MEMBRANE PROTEIN ALPHA-RELATED"/>
    <property type="match status" value="1"/>
</dbReference>
<sequence length="198" mass="22002">MRKRMLGCFLIVLVVVGSGFERVSAAPFEDIQGHWAEDSLRNVIEQGWMKGYVDGRFGVNRNITRAEVSLILKRSFSFPAEGSEDYTDVPTFHWAYDSIKYVSGAGLMQGMTGNKFYPNEELTRAQLAQVIVRLDSNGSTSQTRQVFSDVPSSFWGYDAIMQANANGSMTGYADGSFLPNRDVTRAEFAVVLSRIKVG</sequence>
<dbReference type="AlphaFoldDB" id="A0A4V3D626"/>
<evidence type="ECO:0000256" key="1">
    <source>
        <dbReference type="ARBA" id="ARBA00022729"/>
    </source>
</evidence>
<dbReference type="Pfam" id="PF00395">
    <property type="entry name" value="SLH"/>
    <property type="match status" value="3"/>
</dbReference>
<dbReference type="InterPro" id="IPR001119">
    <property type="entry name" value="SLH_dom"/>
</dbReference>
<dbReference type="EMBL" id="SNYJ01000002">
    <property type="protein sequence ID" value="TDQ42177.1"/>
    <property type="molecule type" value="Genomic_DNA"/>
</dbReference>
<dbReference type="OrthoDB" id="5845122at2"/>
<feature type="domain" description="SLH" evidence="2">
    <location>
        <begin position="23"/>
        <end position="86"/>
    </location>
</feature>
<gene>
    <name evidence="3" type="ORF">EV213_102208</name>
</gene>
<evidence type="ECO:0000259" key="2">
    <source>
        <dbReference type="PROSITE" id="PS51272"/>
    </source>
</evidence>
<keyword evidence="4" id="KW-1185">Reference proteome</keyword>
<organism evidence="3 4">
    <name type="scientific">Aureibacillus halotolerans</name>
    <dbReference type="NCBI Taxonomy" id="1508390"/>
    <lineage>
        <taxon>Bacteria</taxon>
        <taxon>Bacillati</taxon>
        <taxon>Bacillota</taxon>
        <taxon>Bacilli</taxon>
        <taxon>Bacillales</taxon>
        <taxon>Bacillaceae</taxon>
        <taxon>Aureibacillus</taxon>
    </lineage>
</organism>
<accession>A0A4V3D626</accession>
<dbReference type="RefSeq" id="WP_133579063.1">
    <property type="nucleotide sequence ID" value="NZ_SNYJ01000002.1"/>
</dbReference>
<proteinExistence type="predicted"/>
<dbReference type="PROSITE" id="PS51272">
    <property type="entry name" value="SLH"/>
    <property type="match status" value="3"/>
</dbReference>
<protein>
    <submittedName>
        <fullName evidence="3">S-layer family protein</fullName>
    </submittedName>
</protein>
<reference evidence="3 4" key="1">
    <citation type="submission" date="2019-03" db="EMBL/GenBank/DDBJ databases">
        <title>Genomic Encyclopedia of Type Strains, Phase IV (KMG-IV): sequencing the most valuable type-strain genomes for metagenomic binning, comparative biology and taxonomic classification.</title>
        <authorList>
            <person name="Goeker M."/>
        </authorList>
    </citation>
    <scope>NUCLEOTIDE SEQUENCE [LARGE SCALE GENOMIC DNA]</scope>
    <source>
        <strain evidence="3 4">DSM 28697</strain>
    </source>
</reference>
<evidence type="ECO:0000313" key="3">
    <source>
        <dbReference type="EMBL" id="TDQ42177.1"/>
    </source>
</evidence>
<name>A0A4V3D626_9BACI</name>
<dbReference type="Proteomes" id="UP000295632">
    <property type="component" value="Unassembled WGS sequence"/>
</dbReference>
<evidence type="ECO:0000313" key="4">
    <source>
        <dbReference type="Proteomes" id="UP000295632"/>
    </source>
</evidence>
<keyword evidence="1" id="KW-0732">Signal</keyword>
<dbReference type="PANTHER" id="PTHR43308:SF5">
    <property type="entry name" value="S-LAYER PROTEIN _ PEPTIDOGLYCAN ENDO-BETA-N-ACETYLGLUCOSAMINIDASE"/>
    <property type="match status" value="1"/>
</dbReference>
<dbReference type="InterPro" id="IPR051465">
    <property type="entry name" value="Cell_Envelope_Struct_Comp"/>
</dbReference>